<evidence type="ECO:0000256" key="5">
    <source>
        <dbReference type="ARBA" id="ARBA00022989"/>
    </source>
</evidence>
<keyword evidence="4" id="KW-0677">Repeat</keyword>
<feature type="compositionally biased region" description="Polar residues" evidence="7">
    <location>
        <begin position="476"/>
        <end position="493"/>
    </location>
</feature>
<reference evidence="10" key="1">
    <citation type="submission" date="2021-02" db="EMBL/GenBank/DDBJ databases">
        <authorList>
            <person name="Nowell W R."/>
        </authorList>
    </citation>
    <scope>NUCLEOTIDE SEQUENCE</scope>
</reference>
<comment type="caution">
    <text evidence="10">The sequence shown here is derived from an EMBL/GenBank/DDBJ whole genome shotgun (WGS) entry which is preliminary data.</text>
</comment>
<accession>A0A818ZKJ1</accession>
<dbReference type="EMBL" id="CAJOBB010000902">
    <property type="protein sequence ID" value="CAF3773418.1"/>
    <property type="molecule type" value="Genomic_DNA"/>
</dbReference>
<evidence type="ECO:0000256" key="6">
    <source>
        <dbReference type="ARBA" id="ARBA00023136"/>
    </source>
</evidence>
<evidence type="ECO:0000256" key="4">
    <source>
        <dbReference type="ARBA" id="ARBA00022737"/>
    </source>
</evidence>
<evidence type="ECO:0000313" key="10">
    <source>
        <dbReference type="EMBL" id="CAF3773418.1"/>
    </source>
</evidence>
<dbReference type="InterPro" id="IPR001611">
    <property type="entry name" value="Leu-rich_rpt"/>
</dbReference>
<dbReference type="SUPFAM" id="SSF52058">
    <property type="entry name" value="L domain-like"/>
    <property type="match status" value="1"/>
</dbReference>
<dbReference type="SUPFAM" id="SSF81321">
    <property type="entry name" value="Family A G protein-coupled receptor-like"/>
    <property type="match status" value="1"/>
</dbReference>
<dbReference type="InterPro" id="IPR017452">
    <property type="entry name" value="GPCR_Rhodpsn_7TM"/>
</dbReference>
<proteinExistence type="predicted"/>
<keyword evidence="5 8" id="KW-1133">Transmembrane helix</keyword>
<feature type="transmembrane region" description="Helical" evidence="8">
    <location>
        <begin position="94"/>
        <end position="114"/>
    </location>
</feature>
<evidence type="ECO:0000313" key="11">
    <source>
        <dbReference type="Proteomes" id="UP000663868"/>
    </source>
</evidence>
<keyword evidence="6 8" id="KW-0472">Membrane</keyword>
<dbReference type="Gene3D" id="1.20.1070.10">
    <property type="entry name" value="Rhodopsin 7-helix transmembrane proteins"/>
    <property type="match status" value="1"/>
</dbReference>
<feature type="transmembrane region" description="Helical" evidence="8">
    <location>
        <begin position="50"/>
        <end position="74"/>
    </location>
</feature>
<feature type="transmembrane region" description="Helical" evidence="8">
    <location>
        <begin position="17"/>
        <end position="38"/>
    </location>
</feature>
<evidence type="ECO:0000256" key="8">
    <source>
        <dbReference type="SAM" id="Phobius"/>
    </source>
</evidence>
<dbReference type="PANTHER" id="PTHR18849">
    <property type="entry name" value="LEUCINE RICH REPEAT PROTEIN"/>
    <property type="match status" value="1"/>
</dbReference>
<dbReference type="InterPro" id="IPR000276">
    <property type="entry name" value="GPCR_Rhodpsn"/>
</dbReference>
<keyword evidence="2" id="KW-0433">Leucine-rich repeat</keyword>
<dbReference type="InterPro" id="IPR032675">
    <property type="entry name" value="LRR_dom_sf"/>
</dbReference>
<keyword evidence="3 8" id="KW-0812">Transmembrane</keyword>
<dbReference type="Proteomes" id="UP000663868">
    <property type="component" value="Unassembled WGS sequence"/>
</dbReference>
<evidence type="ECO:0000256" key="1">
    <source>
        <dbReference type="ARBA" id="ARBA00004370"/>
    </source>
</evidence>
<evidence type="ECO:0000256" key="3">
    <source>
        <dbReference type="ARBA" id="ARBA00022692"/>
    </source>
</evidence>
<dbReference type="Pfam" id="PF00001">
    <property type="entry name" value="7tm_1"/>
    <property type="match status" value="1"/>
</dbReference>
<dbReference type="Gene3D" id="3.80.10.10">
    <property type="entry name" value="Ribonuclease Inhibitor"/>
    <property type="match status" value="1"/>
</dbReference>
<gene>
    <name evidence="10" type="ORF">KXQ929_LOCUS15501</name>
</gene>
<dbReference type="PROSITE" id="PS51450">
    <property type="entry name" value="LRR"/>
    <property type="match status" value="2"/>
</dbReference>
<feature type="region of interest" description="Disordered" evidence="7">
    <location>
        <begin position="467"/>
        <end position="493"/>
    </location>
</feature>
<comment type="subcellular location">
    <subcellularLocation>
        <location evidence="1">Membrane</location>
    </subcellularLocation>
</comment>
<dbReference type="PANTHER" id="PTHR18849:SF0">
    <property type="entry name" value="CILIA- AND FLAGELLA-ASSOCIATED PROTEIN 410-RELATED"/>
    <property type="match status" value="1"/>
</dbReference>
<feature type="transmembrane region" description="Helical" evidence="8">
    <location>
        <begin position="224"/>
        <end position="244"/>
    </location>
</feature>
<evidence type="ECO:0000256" key="2">
    <source>
        <dbReference type="ARBA" id="ARBA00022614"/>
    </source>
</evidence>
<evidence type="ECO:0000259" key="9">
    <source>
        <dbReference type="PROSITE" id="PS50262"/>
    </source>
</evidence>
<organism evidence="10 11">
    <name type="scientific">Adineta steineri</name>
    <dbReference type="NCBI Taxonomy" id="433720"/>
    <lineage>
        <taxon>Eukaryota</taxon>
        <taxon>Metazoa</taxon>
        <taxon>Spiralia</taxon>
        <taxon>Gnathifera</taxon>
        <taxon>Rotifera</taxon>
        <taxon>Eurotatoria</taxon>
        <taxon>Bdelloidea</taxon>
        <taxon>Adinetida</taxon>
        <taxon>Adinetidae</taxon>
        <taxon>Adineta</taxon>
    </lineage>
</organism>
<feature type="transmembrane region" description="Helical" evidence="8">
    <location>
        <begin position="134"/>
        <end position="153"/>
    </location>
</feature>
<dbReference type="GO" id="GO:0016020">
    <property type="term" value="C:membrane"/>
    <property type="evidence" value="ECO:0007669"/>
    <property type="project" value="UniProtKB-SubCell"/>
</dbReference>
<feature type="transmembrane region" description="Helical" evidence="8">
    <location>
        <begin position="165"/>
        <end position="190"/>
    </location>
</feature>
<dbReference type="AlphaFoldDB" id="A0A818ZKJ1"/>
<feature type="domain" description="G-protein coupled receptors family 1 profile" evidence="9">
    <location>
        <begin position="29"/>
        <end position="290"/>
    </location>
</feature>
<protein>
    <recommendedName>
        <fullName evidence="9">G-protein coupled receptors family 1 profile domain-containing protein</fullName>
    </recommendedName>
</protein>
<dbReference type="CDD" id="cd00637">
    <property type="entry name" value="7tm_classA_rhodopsin-like"/>
    <property type="match status" value="1"/>
</dbReference>
<feature type="transmembrane region" description="Helical" evidence="8">
    <location>
        <begin position="269"/>
        <end position="293"/>
    </location>
</feature>
<evidence type="ECO:0000256" key="7">
    <source>
        <dbReference type="SAM" id="MobiDB-lite"/>
    </source>
</evidence>
<dbReference type="Pfam" id="PF14580">
    <property type="entry name" value="LRR_9"/>
    <property type="match status" value="1"/>
</dbReference>
<dbReference type="GO" id="GO:0004930">
    <property type="term" value="F:G protein-coupled receptor activity"/>
    <property type="evidence" value="ECO:0007669"/>
    <property type="project" value="InterPro"/>
</dbReference>
<dbReference type="PROSITE" id="PS50262">
    <property type="entry name" value="G_PROTEIN_RECEP_F1_2"/>
    <property type="match status" value="1"/>
</dbReference>
<name>A0A818ZKJ1_9BILA</name>
<sequence length="511" mass="58110">MSSTSILFTIQQNIGRYGLSTLLILGNFGNLFTILILGRSLKQKMNSCSLYLFSASISNWIVINTGLVSNIIGIDHTDPQHTSNIICKLRWSGVHALLMLSRSFMVAACIDRWAVCSQNLTIRTFSRPYIARRIIIILLIVWTIIPIHVVIFFNNSTGRCIPLPGIYTLFYAIYSLIIIGIVPLLLMIVFSFRAWQNLQLTHTRVLPTGYNIRNIQIRKRDRDLLKMLTGEVFIYFLTTVPYPINQIYNVSTSSITAYKSSIRIEIESLIGYIVSPLLNFTYCCVQFYIYILCSQSLVDIIKREQGHFDAECILFIDLKSRNLNDANCLSICRNIIILNLNNNNLTNVRNFGVFTQLKILLLAQNQIHSLDGLQSCENLETLNIAGNNLTGLKSLSPLLQLTQLRSLCLNDRQNNLTNPLCNSTSYQKDVKNNLPNLDILDNEWIGQSFQEHLSSLESMIEQLENPDKNLKENSTEKSSTIVTNATNSDQSIRSANEEYEQLLQSIRMLVK</sequence>